<dbReference type="PANTHER" id="PTHR13847">
    <property type="entry name" value="SARCOSINE DEHYDROGENASE-RELATED"/>
    <property type="match status" value="1"/>
</dbReference>
<dbReference type="GO" id="GO:0005737">
    <property type="term" value="C:cytoplasm"/>
    <property type="evidence" value="ECO:0007669"/>
    <property type="project" value="TreeGrafter"/>
</dbReference>
<name>A0A0E9LT35_9BACT</name>
<dbReference type="SUPFAM" id="SSF51971">
    <property type="entry name" value="Nucleotide-binding domain"/>
    <property type="match status" value="1"/>
</dbReference>
<evidence type="ECO:0000259" key="1">
    <source>
        <dbReference type="Pfam" id="PF01266"/>
    </source>
</evidence>
<gene>
    <name evidence="2" type="ORF">JCM15548_1881</name>
</gene>
<dbReference type="InterPro" id="IPR006076">
    <property type="entry name" value="FAD-dep_OxRdtase"/>
</dbReference>
<feature type="domain" description="FAD dependent oxidoreductase" evidence="1">
    <location>
        <begin position="2"/>
        <end position="311"/>
    </location>
</feature>
<keyword evidence="3" id="KW-1185">Reference proteome</keyword>
<dbReference type="PANTHER" id="PTHR13847:SF261">
    <property type="entry name" value="FAD-DEPENDENT OXIDOREDUCTASE FAMILY PROTEIN"/>
    <property type="match status" value="1"/>
</dbReference>
<proteinExistence type="predicted"/>
<dbReference type="AlphaFoldDB" id="A0A0E9LT35"/>
<organism evidence="2 3">
    <name type="scientific">Geofilum rubicundum JCM 15548</name>
    <dbReference type="NCBI Taxonomy" id="1236989"/>
    <lineage>
        <taxon>Bacteria</taxon>
        <taxon>Pseudomonadati</taxon>
        <taxon>Bacteroidota</taxon>
        <taxon>Bacteroidia</taxon>
        <taxon>Marinilabiliales</taxon>
        <taxon>Marinilabiliaceae</taxon>
        <taxon>Geofilum</taxon>
    </lineage>
</organism>
<protein>
    <recommendedName>
        <fullName evidence="1">FAD dependent oxidoreductase domain-containing protein</fullName>
    </recommendedName>
</protein>
<dbReference type="STRING" id="1236989.JCM15548_1881"/>
<reference evidence="2 3" key="1">
    <citation type="journal article" date="2015" name="Microbes Environ.">
        <title>Distribution and evolution of nitrogen fixation genes in the phylum bacteroidetes.</title>
        <authorList>
            <person name="Inoue J."/>
            <person name="Oshima K."/>
            <person name="Suda W."/>
            <person name="Sakamoto M."/>
            <person name="Iino T."/>
            <person name="Noda S."/>
            <person name="Hongoh Y."/>
            <person name="Hattori M."/>
            <person name="Ohkuma M."/>
        </authorList>
    </citation>
    <scope>NUCLEOTIDE SEQUENCE [LARGE SCALE GENOMIC DNA]</scope>
    <source>
        <strain evidence="2">JCM 15548</strain>
    </source>
</reference>
<dbReference type="EMBL" id="BAZW01000004">
    <property type="protein sequence ID" value="GAO28757.1"/>
    <property type="molecule type" value="Genomic_DNA"/>
</dbReference>
<dbReference type="Gene3D" id="3.30.9.10">
    <property type="entry name" value="D-Amino Acid Oxidase, subunit A, domain 2"/>
    <property type="match status" value="1"/>
</dbReference>
<sequence length="335" mass="38139">MAWELRQAGIDCVVMNAPFMHRSSDVAGGLFNPLMFRKLRLSRMVGDLWPVMQSTYAAIEQSYNIKLLHDKLSVKLLSDSELSEWEQGQKKITAPYIHAIEKGMVVKGLKKTPALGYISSSGHLDIAGWLKVSQRDLAEKGRFFEQALLYEDLVISRDRIVVGKLLEARKIIFCEGAAAINNPWFQGDWLTPNKGELLEIRAHDLEEKHILRDDVFILPLGNQRFKVGATYSHDAINTQPTKEARNELIRKLERMISVSYEIVAHYAGVRPAIKDRMPVIGAYADRNNTFIFNGLGSRGVVWAPYCAKVLVKSLLFNNEPIPEILNIRRFSRWPY</sequence>
<dbReference type="Proteomes" id="UP000032900">
    <property type="component" value="Unassembled WGS sequence"/>
</dbReference>
<dbReference type="Gene3D" id="3.50.50.60">
    <property type="entry name" value="FAD/NAD(P)-binding domain"/>
    <property type="match status" value="1"/>
</dbReference>
<evidence type="ECO:0000313" key="2">
    <source>
        <dbReference type="EMBL" id="GAO28757.1"/>
    </source>
</evidence>
<evidence type="ECO:0000313" key="3">
    <source>
        <dbReference type="Proteomes" id="UP000032900"/>
    </source>
</evidence>
<dbReference type="SUPFAM" id="SSF54373">
    <property type="entry name" value="FAD-linked reductases, C-terminal domain"/>
    <property type="match status" value="1"/>
</dbReference>
<dbReference type="InterPro" id="IPR036188">
    <property type="entry name" value="FAD/NAD-bd_sf"/>
</dbReference>
<accession>A0A0E9LT35</accession>
<dbReference type="Pfam" id="PF01266">
    <property type="entry name" value="DAO"/>
    <property type="match status" value="1"/>
</dbReference>
<comment type="caution">
    <text evidence="2">The sequence shown here is derived from an EMBL/GenBank/DDBJ whole genome shotgun (WGS) entry which is preliminary data.</text>
</comment>